<gene>
    <name evidence="1" type="ORF">PsorP6_008655</name>
</gene>
<reference evidence="1 2" key="1">
    <citation type="journal article" date="2022" name="bioRxiv">
        <title>The genome of the oomycete Peronosclerospora sorghi, a cosmopolitan pathogen of maize and sorghum, is inflated with dispersed pseudogenes.</title>
        <authorList>
            <person name="Fletcher K."/>
            <person name="Martin F."/>
            <person name="Isakeit T."/>
            <person name="Cavanaugh K."/>
            <person name="Magill C."/>
            <person name="Michelmore R."/>
        </authorList>
    </citation>
    <scope>NUCLEOTIDE SEQUENCE [LARGE SCALE GENOMIC DNA]</scope>
    <source>
        <strain evidence="1">P6</strain>
    </source>
</reference>
<organism evidence="1 2">
    <name type="scientific">Peronosclerospora sorghi</name>
    <dbReference type="NCBI Taxonomy" id="230839"/>
    <lineage>
        <taxon>Eukaryota</taxon>
        <taxon>Sar</taxon>
        <taxon>Stramenopiles</taxon>
        <taxon>Oomycota</taxon>
        <taxon>Peronosporomycetes</taxon>
        <taxon>Peronosporales</taxon>
        <taxon>Peronosporaceae</taxon>
        <taxon>Peronosclerospora</taxon>
    </lineage>
</organism>
<comment type="caution">
    <text evidence="1">The sequence shown here is derived from an EMBL/GenBank/DDBJ whole genome shotgun (WGS) entry which is preliminary data.</text>
</comment>
<sequence>MMRVFSPAPEGPGNKGEVTEDGQCRFELLEIKLERKLAEQRRHADEQVRQLERMQRAQLEVQQNQHAQLLATILQQQAMMLDLIKSVTAHAITFSFVFAFSYLDVQSQRGLLHISPASDVGTQRKWVQIPSTTSHSGFCTRSASVSGSRKLLTSTLLEISISLGVRYLIKMGLPRHLTVTVAPSLMLLKSNSAVASAKTSADALM</sequence>
<protein>
    <submittedName>
        <fullName evidence="1">Uncharacterized protein</fullName>
    </submittedName>
</protein>
<accession>A0ACC0WDL3</accession>
<dbReference type="EMBL" id="CM047582">
    <property type="protein sequence ID" value="KAI9916023.1"/>
    <property type="molecule type" value="Genomic_DNA"/>
</dbReference>
<evidence type="ECO:0000313" key="1">
    <source>
        <dbReference type="EMBL" id="KAI9916023.1"/>
    </source>
</evidence>
<evidence type="ECO:0000313" key="2">
    <source>
        <dbReference type="Proteomes" id="UP001163321"/>
    </source>
</evidence>
<keyword evidence="2" id="KW-1185">Reference proteome</keyword>
<dbReference type="Proteomes" id="UP001163321">
    <property type="component" value="Chromosome 3"/>
</dbReference>
<proteinExistence type="predicted"/>
<name>A0ACC0WDL3_9STRA</name>